<dbReference type="EMBL" id="JBBKZS010000008">
    <property type="protein sequence ID" value="MEJ8856774.1"/>
    <property type="molecule type" value="Genomic_DNA"/>
</dbReference>
<evidence type="ECO:0000313" key="2">
    <source>
        <dbReference type="EMBL" id="MEJ8856774.1"/>
    </source>
</evidence>
<accession>A0ABU8XCJ9</accession>
<comment type="caution">
    <text evidence="2">The sequence shown here is derived from an EMBL/GenBank/DDBJ whole genome shotgun (WGS) entry which is preliminary data.</text>
</comment>
<gene>
    <name evidence="2" type="ORF">WKW79_19525</name>
</gene>
<evidence type="ECO:0000313" key="3">
    <source>
        <dbReference type="Proteomes" id="UP001367030"/>
    </source>
</evidence>
<organism evidence="2 3">
    <name type="scientific">Variovorax robiniae</name>
    <dbReference type="NCBI Taxonomy" id="1836199"/>
    <lineage>
        <taxon>Bacteria</taxon>
        <taxon>Pseudomonadati</taxon>
        <taxon>Pseudomonadota</taxon>
        <taxon>Betaproteobacteria</taxon>
        <taxon>Burkholderiales</taxon>
        <taxon>Comamonadaceae</taxon>
        <taxon>Variovorax</taxon>
    </lineage>
</organism>
<name>A0ABU8XCJ9_9BURK</name>
<dbReference type="Proteomes" id="UP001367030">
    <property type="component" value="Unassembled WGS sequence"/>
</dbReference>
<feature type="transmembrane region" description="Helical" evidence="1">
    <location>
        <begin position="380"/>
        <end position="406"/>
    </location>
</feature>
<dbReference type="RefSeq" id="WP_340336848.1">
    <property type="nucleotide sequence ID" value="NZ_JBBKZS010000008.1"/>
</dbReference>
<keyword evidence="1" id="KW-1133">Transmembrane helix</keyword>
<sequence>MKTLRNDSYTYMGLLDDSVVRYPWRFKVDVGVLNYLLTVELIHGKPVLLNDGYLVNNEIARAELLKRDGLLWELVRNGFVRVMARGGDQFKLHDMPLRMAEHIPTFKALVEDRIPGVQWTEFREALSGLDKQLRDAGLLVPWPSLDAGSGFLALVENLRERGASPHALGIGRHVGKTTFASFLDEVADILSKDTRGARTTWELTAIKYADDPDQTNAPKLFKDALMNLANEMYHYNMGILLTAEHGSSVSVQTQTSAAFDDLLIPPSLKFLVSDIPQLPRLSVPLAITQADPIRLASLVVPGSSVADSRTRWLKLRNEWEASLPVHRTHIAKEVRDAGEEYARRLSEFVGTQVKFKETEELVEFVVGDMAKYAVAAGAGLALSAAGMAPAAVAAGSLGGLAIGYAITRGRKRYLGSVFKKFRVYALEKTFTLPPAVAKASEHAMRTIKRRQVPSTIQITPSVVTALAPRLKRFER</sequence>
<evidence type="ECO:0000256" key="1">
    <source>
        <dbReference type="SAM" id="Phobius"/>
    </source>
</evidence>
<proteinExistence type="predicted"/>
<reference evidence="2 3" key="1">
    <citation type="submission" date="2024-03" db="EMBL/GenBank/DDBJ databases">
        <title>Novel species of the genus Variovorax.</title>
        <authorList>
            <person name="Liu Q."/>
            <person name="Xin Y.-H."/>
        </authorList>
    </citation>
    <scope>NUCLEOTIDE SEQUENCE [LARGE SCALE GENOMIC DNA]</scope>
    <source>
        <strain evidence="2 3">KACC 18901</strain>
    </source>
</reference>
<protein>
    <submittedName>
        <fullName evidence="2">Uncharacterized protein</fullName>
    </submittedName>
</protein>
<keyword evidence="3" id="KW-1185">Reference proteome</keyword>
<keyword evidence="1" id="KW-0472">Membrane</keyword>
<keyword evidence="1" id="KW-0812">Transmembrane</keyword>